<evidence type="ECO:0000313" key="3">
    <source>
        <dbReference type="EMBL" id="MCX5466245.1"/>
    </source>
</evidence>
<accession>A0A9X3DPM9</accession>
<dbReference type="InterPro" id="IPR051934">
    <property type="entry name" value="Phage_Tail_Fiber_Structural"/>
</dbReference>
<sequence length="926" mass="99997">MATVYKGILTNNGKALIANATVNNKVNYSHIALGDGNGSVPTPSETRPALINEKARIALNVVEISSSNANQIVCEAIIPSNVGGFYIRELGLYAGTTMVVNSNYPPTYKPLADEGGAREINIKLIINVQNAEVIALYLDDSLIYATREWVNTNYIRRNEIVDNLIINASNKPLSANQGKVLNEKKVDIGKSFSDSFAKDVDYYQDEQTEQYFKSFDDFPLGSRVLIAKNLNLVNAPNLGDLYIYVETKTTYTKINPGRVQIAHGYANGSIAVRSASTNAPYGEWKYIANTTSNVASATKLQTARNITIAGDANGTTYFDGTSNVTINMILANANTSAGTYGANSLQIPVFTVDNKGRITSAGNRILPSASTTVQGAVQLNNTLTSTSITEALTAAQGKALQDGKLSKTTQITSGDLNNYNEPGLYWCSTDAQAQTILNVATPYAFSLFVEKHAGTKQTFTEYNTNRTFIRRFYNGLWTSWKELAFTNNQTFTGSNKFTGDVQVEGQIYAQKFRGENDFWFTSNDESTAKRLLSGGLLVSDGYSDANKIPNLGIYSKGLIQTATGFSSSSTEVNIFHTISKRYLYLHGEAWGCYSPQGIVPLLIENGGTGSTSLAGAKTNLQINRLAQDPSVTSMYAPTTDSRIVITDNGWGVWSVNPNFNAALSTAHGGTGNTQGIAPSANKLQNARNINNVLFDGTGDINISAPMLFLGNVNSSSINNAISDGFYLAADVNISGLYTYGILEVRVAGNTIHQTYYSHNDSLNGSVAVRQSWGGNGAFTPWRVLDSHVAEVSPIPFAGDAIPTGYIAMMGQAISQSSYPILYSVYGANLLDMRGEFIRGYDAGRGVDLWRGLRTWQGDAIRNITGKFSGGLGDRSEGAFFQNGGGNRQSGDTAQQSVFSFDASRVVPTASENRPRNVALNYIVRAI</sequence>
<feature type="domain" description="Phage tail collar" evidence="1">
    <location>
        <begin position="793"/>
        <end position="836"/>
    </location>
</feature>
<dbReference type="InterPro" id="IPR037053">
    <property type="entry name" value="Phage_tail_collar_dom_sf"/>
</dbReference>
<dbReference type="PANTHER" id="PTHR35191:SF1">
    <property type="entry name" value="PROPHAGE SIDE TAIL FIBER PROTEIN HOMOLOG STFQ-RELATED"/>
    <property type="match status" value="1"/>
</dbReference>
<reference evidence="3" key="1">
    <citation type="submission" date="2022-11" db="EMBL/GenBank/DDBJ databases">
        <title>Biodiversity and phylogenetic relationships of bacteria.</title>
        <authorList>
            <person name="Machado R.A.R."/>
            <person name="Bhat A."/>
            <person name="Loulou A."/>
            <person name="Kallel S."/>
        </authorList>
    </citation>
    <scope>NUCLEOTIDE SEQUENCE</scope>
    <source>
        <strain evidence="3">A-IN1</strain>
    </source>
</reference>
<organism evidence="3 4">
    <name type="scientific">Acinetobacter nematophilus</name>
    <dbReference type="NCBI Taxonomy" id="2994642"/>
    <lineage>
        <taxon>Bacteria</taxon>
        <taxon>Pseudomonadati</taxon>
        <taxon>Pseudomonadota</taxon>
        <taxon>Gammaproteobacteria</taxon>
        <taxon>Moraxellales</taxon>
        <taxon>Moraxellaceae</taxon>
        <taxon>Acinetobacter</taxon>
    </lineage>
</organism>
<dbReference type="CDD" id="cd19958">
    <property type="entry name" value="pyocin_knob"/>
    <property type="match status" value="1"/>
</dbReference>
<dbReference type="Pfam" id="PF12571">
    <property type="entry name" value="Phage_tail_fib"/>
    <property type="match status" value="1"/>
</dbReference>
<evidence type="ECO:0000259" key="2">
    <source>
        <dbReference type="Pfam" id="PF12571"/>
    </source>
</evidence>
<dbReference type="SUPFAM" id="SSF88874">
    <property type="entry name" value="Receptor-binding domain of short tail fibre protein gp12"/>
    <property type="match status" value="1"/>
</dbReference>
<keyword evidence="4" id="KW-1185">Reference proteome</keyword>
<protein>
    <submittedName>
        <fullName evidence="3">Phage tail protein</fullName>
    </submittedName>
</protein>
<dbReference type="RefSeq" id="WP_266128801.1">
    <property type="nucleotide sequence ID" value="NZ_JAPKMY010000001.1"/>
</dbReference>
<proteinExistence type="predicted"/>
<evidence type="ECO:0000313" key="4">
    <source>
        <dbReference type="Proteomes" id="UP001146019"/>
    </source>
</evidence>
<gene>
    <name evidence="3" type="ORF">OSH00_00590</name>
</gene>
<dbReference type="InterPro" id="IPR054500">
    <property type="entry name" value="Phage_fiber_rpt"/>
</dbReference>
<comment type="caution">
    <text evidence="3">The sequence shown here is derived from an EMBL/GenBank/DDBJ whole genome shotgun (WGS) entry which is preliminary data.</text>
</comment>
<dbReference type="InterPro" id="IPR022225">
    <property type="entry name" value="Phage_tail_fibre_N"/>
</dbReference>
<dbReference type="InterPro" id="IPR011083">
    <property type="entry name" value="Phage_tail_collar_dom"/>
</dbReference>
<dbReference type="EMBL" id="JAPKMY010000001">
    <property type="protein sequence ID" value="MCX5466245.1"/>
    <property type="molecule type" value="Genomic_DNA"/>
</dbReference>
<feature type="domain" description="Phage tail fibre protein N-terminal" evidence="2">
    <location>
        <begin position="1"/>
        <end position="147"/>
    </location>
</feature>
<dbReference type="Pfam" id="PF07484">
    <property type="entry name" value="Collar"/>
    <property type="match status" value="1"/>
</dbReference>
<dbReference type="Pfam" id="PF22337">
    <property type="entry name" value="Phage_fiber_rpt"/>
    <property type="match status" value="2"/>
</dbReference>
<dbReference type="Gene3D" id="3.90.1340.10">
    <property type="entry name" value="Phage tail collar domain"/>
    <property type="match status" value="1"/>
</dbReference>
<dbReference type="AlphaFoldDB" id="A0A9X3DPM9"/>
<evidence type="ECO:0000259" key="1">
    <source>
        <dbReference type="Pfam" id="PF07484"/>
    </source>
</evidence>
<name>A0A9X3DPM9_9GAMM</name>
<dbReference type="Proteomes" id="UP001146019">
    <property type="component" value="Unassembled WGS sequence"/>
</dbReference>
<dbReference type="PANTHER" id="PTHR35191">
    <property type="entry name" value="PROPHAGE SIDE TAIL FIBER PROTEIN HOMOLOG STFQ-RELATED"/>
    <property type="match status" value="1"/>
</dbReference>